<reference evidence="1" key="1">
    <citation type="submission" date="2021-08" db="EMBL/GenBank/DDBJ databases">
        <authorList>
            <person name="Misof B."/>
            <person name="Oliver O."/>
            <person name="Podsiadlowski L."/>
            <person name="Donath A."/>
            <person name="Peters R."/>
            <person name="Mayer C."/>
            <person name="Rust J."/>
            <person name="Gunkel S."/>
            <person name="Lesny P."/>
            <person name="Martin S."/>
            <person name="Oeyen J.P."/>
            <person name="Petersen M."/>
            <person name="Panagiotis P."/>
            <person name="Wilbrandt J."/>
            <person name="Tanja T."/>
        </authorList>
    </citation>
    <scope>NUCLEOTIDE SEQUENCE</scope>
    <source>
        <strain evidence="1">GBR_01_08_01A</strain>
        <tissue evidence="1">Thorax + abdomen</tissue>
    </source>
</reference>
<keyword evidence="2" id="KW-1185">Reference proteome</keyword>
<dbReference type="AlphaFoldDB" id="A0AAD9VVF3"/>
<organism evidence="1 2">
    <name type="scientific">Odynerus spinipes</name>
    <dbReference type="NCBI Taxonomy" id="1348599"/>
    <lineage>
        <taxon>Eukaryota</taxon>
        <taxon>Metazoa</taxon>
        <taxon>Ecdysozoa</taxon>
        <taxon>Arthropoda</taxon>
        <taxon>Hexapoda</taxon>
        <taxon>Insecta</taxon>
        <taxon>Pterygota</taxon>
        <taxon>Neoptera</taxon>
        <taxon>Endopterygota</taxon>
        <taxon>Hymenoptera</taxon>
        <taxon>Apocrita</taxon>
        <taxon>Aculeata</taxon>
        <taxon>Vespoidea</taxon>
        <taxon>Vespidae</taxon>
        <taxon>Eumeninae</taxon>
        <taxon>Odynerus</taxon>
    </lineage>
</organism>
<gene>
    <name evidence="1" type="ORF">KPH14_004442</name>
</gene>
<protein>
    <submittedName>
        <fullName evidence="1">Uncharacterized protein</fullName>
    </submittedName>
</protein>
<accession>A0AAD9VVF3</accession>
<evidence type="ECO:0000313" key="2">
    <source>
        <dbReference type="Proteomes" id="UP001258017"/>
    </source>
</evidence>
<reference evidence="1" key="2">
    <citation type="journal article" date="2023" name="Commun. Biol.">
        <title>Intrasexual cuticular hydrocarbon dimorphism in a wasp sheds light on hydrocarbon biosynthesis genes in Hymenoptera.</title>
        <authorList>
            <person name="Moris V.C."/>
            <person name="Podsiadlowski L."/>
            <person name="Martin S."/>
            <person name="Oeyen J.P."/>
            <person name="Donath A."/>
            <person name="Petersen M."/>
            <person name="Wilbrandt J."/>
            <person name="Misof B."/>
            <person name="Liedtke D."/>
            <person name="Thamm M."/>
            <person name="Scheiner R."/>
            <person name="Schmitt T."/>
            <person name="Niehuis O."/>
        </authorList>
    </citation>
    <scope>NUCLEOTIDE SEQUENCE</scope>
    <source>
        <strain evidence="1">GBR_01_08_01A</strain>
    </source>
</reference>
<name>A0AAD9VVF3_9HYME</name>
<comment type="caution">
    <text evidence="1">The sequence shown here is derived from an EMBL/GenBank/DDBJ whole genome shotgun (WGS) entry which is preliminary data.</text>
</comment>
<evidence type="ECO:0000313" key="1">
    <source>
        <dbReference type="EMBL" id="KAK2588453.1"/>
    </source>
</evidence>
<dbReference type="EMBL" id="JAIFRP010000006">
    <property type="protein sequence ID" value="KAK2588453.1"/>
    <property type="molecule type" value="Genomic_DNA"/>
</dbReference>
<proteinExistence type="predicted"/>
<sequence>MISSNSAMLHYRSIIRSDPVSPSFDMNRRKKRQYRPYYRYAVDGMLGWKRIFSKPRVIVYTHWKTETECKRSAR</sequence>
<dbReference type="Proteomes" id="UP001258017">
    <property type="component" value="Unassembled WGS sequence"/>
</dbReference>